<name>A0A426XNX2_ENSVE</name>
<dbReference type="PANTHER" id="PTHR21085:SF0">
    <property type="entry name" value="CHORISMATE SYNTHASE"/>
    <property type="match status" value="1"/>
</dbReference>
<evidence type="ECO:0000256" key="2">
    <source>
        <dbReference type="ARBA" id="ARBA00008014"/>
    </source>
</evidence>
<dbReference type="AlphaFoldDB" id="A0A426XNX2"/>
<dbReference type="GO" id="GO:0005829">
    <property type="term" value="C:cytosol"/>
    <property type="evidence" value="ECO:0007669"/>
    <property type="project" value="TreeGrafter"/>
</dbReference>
<dbReference type="InterPro" id="IPR000453">
    <property type="entry name" value="Chorismate_synth"/>
</dbReference>
<sequence>MVIALFDFNITFVPFPQILAYVSQVHKVVLPEGIVDNETVTLDEIESNIVRCPDPEYAQKMIEAIDAVRVQGESVGGVVTCIARNVPRGLGCPVFDKLEADLAKAMLSLPATKGVEFGSGFAGTFLTGSEHNDEFYMDEGGISNGETIYTRIAFKPTSTIGKKQKTVTRDRHETELIARGRHDPCVVPRGLISFPIHSFIWFAPI</sequence>
<comment type="similarity">
    <text evidence="2">Belongs to the chorismate synthase family.</text>
</comment>
<dbReference type="PANTHER" id="PTHR21085">
    <property type="entry name" value="CHORISMATE SYNTHASE"/>
    <property type="match status" value="1"/>
</dbReference>
<dbReference type="Pfam" id="PF01264">
    <property type="entry name" value="Chorismate_synt"/>
    <property type="match status" value="1"/>
</dbReference>
<comment type="caution">
    <text evidence="7">The sequence shown here is derived from an EMBL/GenBank/DDBJ whole genome shotgun (WGS) entry which is preliminary data.</text>
</comment>
<organism evidence="7 8">
    <name type="scientific">Ensete ventricosum</name>
    <name type="common">Abyssinian banana</name>
    <name type="synonym">Musa ensete</name>
    <dbReference type="NCBI Taxonomy" id="4639"/>
    <lineage>
        <taxon>Eukaryota</taxon>
        <taxon>Viridiplantae</taxon>
        <taxon>Streptophyta</taxon>
        <taxon>Embryophyta</taxon>
        <taxon>Tracheophyta</taxon>
        <taxon>Spermatophyta</taxon>
        <taxon>Magnoliopsida</taxon>
        <taxon>Liliopsida</taxon>
        <taxon>Zingiberales</taxon>
        <taxon>Musaceae</taxon>
        <taxon>Ensete</taxon>
    </lineage>
</organism>
<dbReference type="SUPFAM" id="SSF103263">
    <property type="entry name" value="Chorismate synthase, AroC"/>
    <property type="match status" value="1"/>
</dbReference>
<keyword evidence="5" id="KW-0057">Aromatic amino acid biosynthesis</keyword>
<evidence type="ECO:0000256" key="4">
    <source>
        <dbReference type="ARBA" id="ARBA00022605"/>
    </source>
</evidence>
<keyword evidence="4" id="KW-0028">Amino-acid biosynthesis</keyword>
<evidence type="ECO:0000256" key="1">
    <source>
        <dbReference type="ARBA" id="ARBA00005044"/>
    </source>
</evidence>
<evidence type="ECO:0000313" key="7">
    <source>
        <dbReference type="EMBL" id="RRT41141.1"/>
    </source>
</evidence>
<evidence type="ECO:0000256" key="5">
    <source>
        <dbReference type="ARBA" id="ARBA00023141"/>
    </source>
</evidence>
<evidence type="ECO:0000256" key="6">
    <source>
        <dbReference type="ARBA" id="ARBA00023239"/>
    </source>
</evidence>
<proteinExistence type="inferred from homology"/>
<accession>A0A426XNX2</accession>
<dbReference type="InterPro" id="IPR035904">
    <property type="entry name" value="Chorismate_synth_AroC_sf"/>
</dbReference>
<evidence type="ECO:0000313" key="8">
    <source>
        <dbReference type="Proteomes" id="UP000287651"/>
    </source>
</evidence>
<dbReference type="GO" id="GO:0009073">
    <property type="term" value="P:aromatic amino acid family biosynthetic process"/>
    <property type="evidence" value="ECO:0007669"/>
    <property type="project" value="UniProtKB-KW"/>
</dbReference>
<dbReference type="EC" id="4.2.3.5" evidence="3"/>
<dbReference type="Gene3D" id="3.60.150.10">
    <property type="entry name" value="Chorismate synthase AroC"/>
    <property type="match status" value="1"/>
</dbReference>
<dbReference type="Proteomes" id="UP000287651">
    <property type="component" value="Unassembled WGS sequence"/>
</dbReference>
<gene>
    <name evidence="7" type="ORF">B296_00057404</name>
</gene>
<dbReference type="EMBL" id="AMZH03018827">
    <property type="protein sequence ID" value="RRT41141.1"/>
    <property type="molecule type" value="Genomic_DNA"/>
</dbReference>
<keyword evidence="6" id="KW-0456">Lyase</keyword>
<comment type="pathway">
    <text evidence="1">Metabolic intermediate biosynthesis; chorismate biosynthesis; chorismate from D-erythrose 4-phosphate and phosphoenolpyruvate: step 7/7.</text>
</comment>
<dbReference type="GO" id="GO:0004107">
    <property type="term" value="F:chorismate synthase activity"/>
    <property type="evidence" value="ECO:0007669"/>
    <property type="project" value="UniProtKB-EC"/>
</dbReference>
<reference evidence="7 8" key="1">
    <citation type="journal article" date="2014" name="Agronomy (Basel)">
        <title>A Draft Genome Sequence for Ensete ventricosum, the Drought-Tolerant Tree Against Hunger.</title>
        <authorList>
            <person name="Harrison J."/>
            <person name="Moore K.A."/>
            <person name="Paszkiewicz K."/>
            <person name="Jones T."/>
            <person name="Grant M."/>
            <person name="Ambacheew D."/>
            <person name="Muzemil S."/>
            <person name="Studholme D.J."/>
        </authorList>
    </citation>
    <scope>NUCLEOTIDE SEQUENCE [LARGE SCALE GENOMIC DNA]</scope>
</reference>
<evidence type="ECO:0000256" key="3">
    <source>
        <dbReference type="ARBA" id="ARBA00013036"/>
    </source>
</evidence>
<dbReference type="GO" id="GO:0008652">
    <property type="term" value="P:amino acid biosynthetic process"/>
    <property type="evidence" value="ECO:0007669"/>
    <property type="project" value="UniProtKB-KW"/>
</dbReference>
<protein>
    <recommendedName>
        <fullName evidence="3">chorismate synthase</fullName>
        <ecNumber evidence="3">4.2.3.5</ecNumber>
    </recommendedName>
</protein>
<dbReference type="GO" id="GO:0010181">
    <property type="term" value="F:FMN binding"/>
    <property type="evidence" value="ECO:0007669"/>
    <property type="project" value="TreeGrafter"/>
</dbReference>
<dbReference type="GO" id="GO:0009423">
    <property type="term" value="P:chorismate biosynthetic process"/>
    <property type="evidence" value="ECO:0007669"/>
    <property type="project" value="TreeGrafter"/>
</dbReference>